<keyword evidence="14" id="KW-0106">Calcium</keyword>
<feature type="disulfide bond" evidence="15">
    <location>
        <begin position="464"/>
        <end position="523"/>
    </location>
</feature>
<dbReference type="Gene3D" id="2.20.100.10">
    <property type="entry name" value="Thrombospondin type-1 (TSP1) repeat"/>
    <property type="match status" value="10"/>
</dbReference>
<keyword evidence="5 14" id="KW-0479">Metal-binding</keyword>
<evidence type="ECO:0000256" key="9">
    <source>
        <dbReference type="ARBA" id="ARBA00022833"/>
    </source>
</evidence>
<dbReference type="GO" id="GO:0007229">
    <property type="term" value="P:integrin-mediated signaling pathway"/>
    <property type="evidence" value="ECO:0007669"/>
    <property type="project" value="UniProtKB-KW"/>
</dbReference>
<dbReference type="Pfam" id="PF05986">
    <property type="entry name" value="ADAMTS_spacer1"/>
    <property type="match status" value="1"/>
</dbReference>
<dbReference type="CDD" id="cd04273">
    <property type="entry name" value="ZnMc_ADAMTS_like"/>
    <property type="match status" value="1"/>
</dbReference>
<dbReference type="InterPro" id="IPR024079">
    <property type="entry name" value="MetalloPept_cat_dom_sf"/>
</dbReference>
<dbReference type="Pfam" id="PF19030">
    <property type="entry name" value="TSP1_ADAMTS"/>
    <property type="match status" value="12"/>
</dbReference>
<evidence type="ECO:0000256" key="11">
    <source>
        <dbReference type="ARBA" id="ARBA00023157"/>
    </source>
</evidence>
<dbReference type="GO" id="GO:0031012">
    <property type="term" value="C:extracellular matrix"/>
    <property type="evidence" value="ECO:0007669"/>
    <property type="project" value="TreeGrafter"/>
</dbReference>
<dbReference type="OrthoDB" id="283575at2759"/>
<protein>
    <submittedName>
        <fullName evidence="20">A disintegrin and metalloproteinase with thrombospondin motifs 9</fullName>
    </submittedName>
</protein>
<dbReference type="FunFam" id="3.40.390.10:FF:000001">
    <property type="entry name" value="A disintegrin and metalloproteinase with thrombospondin motifs 1"/>
    <property type="match status" value="1"/>
</dbReference>
<dbReference type="GO" id="GO:0030198">
    <property type="term" value="P:extracellular matrix organization"/>
    <property type="evidence" value="ECO:0007669"/>
    <property type="project" value="InterPro"/>
</dbReference>
<evidence type="ECO:0000313" key="20">
    <source>
        <dbReference type="EMBL" id="CDG66822.1"/>
    </source>
</evidence>
<keyword evidence="4" id="KW-0645">Protease</keyword>
<dbReference type="InterPro" id="IPR045371">
    <property type="entry name" value="ADAMTS_CR_3"/>
</dbReference>
<keyword evidence="12" id="KW-0325">Glycoprotein</keyword>
<dbReference type="Pfam" id="PF08685">
    <property type="entry name" value="GON"/>
    <property type="match status" value="1"/>
</dbReference>
<dbReference type="Pfam" id="PF19236">
    <property type="entry name" value="ADAMTS_CR_3"/>
    <property type="match status" value="1"/>
</dbReference>
<organism evidence="20">
    <name type="scientific">Hydra vulgaris</name>
    <name type="common">Hydra</name>
    <name type="synonym">Hydra attenuata</name>
    <dbReference type="NCBI Taxonomy" id="6087"/>
    <lineage>
        <taxon>Eukaryota</taxon>
        <taxon>Metazoa</taxon>
        <taxon>Cnidaria</taxon>
        <taxon>Hydrozoa</taxon>
        <taxon>Hydroidolina</taxon>
        <taxon>Anthoathecata</taxon>
        <taxon>Aplanulata</taxon>
        <taxon>Hydridae</taxon>
        <taxon>Hydra</taxon>
    </lineage>
</organism>
<feature type="binding site" evidence="14">
    <location>
        <position position="235"/>
    </location>
    <ligand>
        <name>Ca(2+)</name>
        <dbReference type="ChEBI" id="CHEBI:29108"/>
        <label>1</label>
    </ligand>
</feature>
<feature type="disulfide bond" evidence="15">
    <location>
        <begin position="518"/>
        <end position="552"/>
    </location>
</feature>
<keyword evidence="8" id="KW-0378">Hydrolase</keyword>
<comment type="subcellular location">
    <subcellularLocation>
        <location evidence="1">Secreted</location>
        <location evidence="1">Extracellular space</location>
        <location evidence="1">Extracellular matrix</location>
    </subcellularLocation>
</comment>
<feature type="disulfide bond" evidence="15">
    <location>
        <begin position="579"/>
        <end position="616"/>
    </location>
</feature>
<dbReference type="Pfam" id="PF01421">
    <property type="entry name" value="Reprolysin"/>
    <property type="match status" value="1"/>
</dbReference>
<dbReference type="InterPro" id="IPR010294">
    <property type="entry name" value="ADAMTS_spacer1"/>
</dbReference>
<feature type="domain" description="Peptidase M12B" evidence="18">
    <location>
        <begin position="232"/>
        <end position="442"/>
    </location>
</feature>
<keyword evidence="3" id="KW-0272">Extracellular matrix</keyword>
<evidence type="ECO:0000256" key="2">
    <source>
        <dbReference type="ARBA" id="ARBA00022525"/>
    </source>
</evidence>
<evidence type="ECO:0000256" key="14">
    <source>
        <dbReference type="PIRSR" id="PIRSR613273-2"/>
    </source>
</evidence>
<evidence type="ECO:0000256" key="4">
    <source>
        <dbReference type="ARBA" id="ARBA00022670"/>
    </source>
</evidence>
<dbReference type="FunFam" id="2.20.100.10:FF:000005">
    <property type="entry name" value="ADAM metallopeptidase with thrombospondin type 1 motif 9"/>
    <property type="match status" value="4"/>
</dbReference>
<dbReference type="PANTHER" id="PTHR13723">
    <property type="entry name" value="ADAMTS A DISINTEGRIN AND METALLOPROTEASE WITH THROMBOSPONDIN MOTIFS PROTEASE"/>
    <property type="match status" value="1"/>
</dbReference>
<feature type="disulfide bond" evidence="15">
    <location>
        <begin position="339"/>
        <end position="344"/>
    </location>
</feature>
<keyword evidence="11 15" id="KW-1015">Disulfide bond</keyword>
<feature type="disulfide bond" evidence="15">
    <location>
        <begin position="546"/>
        <end position="557"/>
    </location>
</feature>
<dbReference type="PROSITE" id="PS50092">
    <property type="entry name" value="TSP1"/>
    <property type="match status" value="10"/>
</dbReference>
<keyword evidence="2" id="KW-0964">Secreted</keyword>
<feature type="disulfide bond" evidence="15">
    <location>
        <begin position="583"/>
        <end position="621"/>
    </location>
</feature>
<dbReference type="InterPro" id="IPR013273">
    <property type="entry name" value="ADAMTS/ADAMTS-like"/>
</dbReference>
<feature type="binding site" evidence="14 16">
    <location>
        <position position="378"/>
    </location>
    <ligand>
        <name>Zn(2+)</name>
        <dbReference type="ChEBI" id="CHEBI:29105"/>
        <note>catalytic</note>
    </ligand>
</feature>
<feature type="disulfide bond" evidence="15">
    <location>
        <begin position="395"/>
        <end position="421"/>
    </location>
</feature>
<keyword evidence="7" id="KW-0677">Repeat</keyword>
<feature type="binding site" evidence="14">
    <location>
        <position position="235"/>
    </location>
    <ligand>
        <name>Ca(2+)</name>
        <dbReference type="ChEBI" id="CHEBI:29108"/>
        <label>2</label>
    </ligand>
</feature>
<dbReference type="Gene3D" id="2.60.120.830">
    <property type="match status" value="1"/>
</dbReference>
<dbReference type="EMBL" id="HAAD01000590">
    <property type="protein sequence ID" value="CDG66822.1"/>
    <property type="molecule type" value="mRNA"/>
</dbReference>
<sequence length="1961" mass="222307">MIPRAVTKILVLLLAYQSVVAILEEQYLTHSSVQKVFPSEISCKSLENKLKSSFSCLLSFKTKKYIFYEIETKTYGNLYIALTRSKSFYTNKFHEFYDLYNGFHRINEKENQSCILEGYILHENSKVILNICGGLQGLISKSDVDLFISPSKNGAEGEHILYLSEDSLRNNDQQLKENSRKEDNINKTFKCGFSERLQHRKVFHRYKLYSNEVLGALAIPNRRVRRAFSQKHYIETMIVADQTMFEFYGENEKELRNYLLSVMAIVSSILKDSSIGNFIHVSLVRLVILTKNPPELDITSEAQESLRKFCKWQKRLNKWSDNDPEYFDTAILITRTNLCTNTKCDTLGLAELGSMCDSLRSCSIVEDNGLSAAFTIAHELGHLLNSPHDGINDLCTEELDKVHIMTPSFSLRSKTWTWSACSRKYITSFLESSESTCLLDKPFNIDYKALSKLPGEIYSTADQCKLIYGENSTAWVENNGMTGEGANSVSYITLGSYGSMPVTLKAFSARFALEVVECDRIWCIDSNNLSKPCYTNNMPWADGTKCGSKMWCRRGTCLKKIEYEPVHGEWGEWSEYGGCSRTCGGGIKFTTRECDNPKPAYNGNYCFGIRKKYESCNTDSCPLNSKPFRAVQCSAFDGKDLNIPNIPKDVQWFPKYVLEEECKLYCEYKGSSNFYELASKVIDGTKCMNETNSVCVDGKCEVSGCDNVLNSQAKVDKCGICNGDNSLCKTFYGYKNISSYGYNFVVLVPKGASNLKVVQVSEKQNMSDRHFLVLLNQQKYYINGDWRLSSGKGCFTVAGNTVCYSGFKSPNETITVTGTLKSDMEIKVLSDDKNRNCNIYYTYNYHDHEEKKFKWALKEFWTECYPICKGYQSREYECLQTNDLQVVADSKCKGERPQGKIRTCNDNCYLQWSVILGECTPLSVCGLGYQEQNVFCEKCNTPCGGLQWRSIQCVELSSNVSLPAIKCNHTLAEPLIQPCNLKPCSSGVDELESKENQVKWYTSSWNECSKSCGAGTQIRSVNCITLNGVVDDIECKFLNKPNEMRSCNNFDCPFWRFGPWSKCSKTCGEGIQTRTVLCSFNETVVKNELCNQEIHVEEFQICNILECSQSVLDINILNQSMEWIISEWSQCSVSCGEGVTIRNITCSSDYCNKTATPAITSPCYLDPCPVWSLSQWMPCYYPENCGLGYQVRQVQCQRENGEILNMTACDQSNKPEFNRNCETIRCEDSLWVTAPWNTCNVLCGNGSQYRDVSCQDLNGNLLDEKHCLKLSNKPDDKQPCTQSICPVWYSYEWGACDSSCVHQRVVECRQNNQVIDANLCNLDDKPTEEIECDTENCIKEHHVYKWILGDWTACSKSCGYSFKTRKVVCVNENSNEVNLLYCSHTEKPKSSEHCFERPCPPSLQIGPWQECSVTCGGGFQLRNIYCQGEAGSILPDSECKLDQNITVRRVCNIAKCNSSFRWVAGPWSECSKTCGEGIQTRTVLCSFNETVVKNELCNQEIHVEEFQICNILECSQSVLDINILNQSMEWIISEWSQCSVSCGEGVTIRNITCSSDYCNKTATPAITSPCYLDPCPVWSLSQWMPCYYPENCGLGYQVRQVQCQRENGEILNMTACDQSNKPEFNRNCETIRCEDSLWVTAPWNTCDSSCVHQRVVECRQNNQLRNIYCQGEAGSILPDSECKLDQNITVRRVCNIAKCNSSFRWVAGPWSECSLLCGVGETYRKVQCINSDNITEPTYKCNEDLMPPNFKVCNIQDCPLRTCRDIQKKFSVYSDGEHTLLIKNKTLSIYCEGMHRNNPKEYITLIADKKQNYAEIYNKRLQPGFLCPENGRRQISCPNCFDFTASGVSFFKKLRLDIRNMVIILGDKTFADQFGQNPPGYATAGDCYSKVNCTQGSFMINLQKTGFRIADDVEWVSQGHHTSQQIQRHKDNQFVVGKCGGYCGLCTPNYKMGLKVGLAVS</sequence>
<proteinExistence type="evidence at transcript level"/>
<evidence type="ECO:0000259" key="19">
    <source>
        <dbReference type="PROSITE" id="PS51046"/>
    </source>
</evidence>
<dbReference type="FunFam" id="2.20.100.10:FF:000006">
    <property type="entry name" value="A disintegrin and metalloproteinase with thrombospondin motifs 1"/>
    <property type="match status" value="1"/>
</dbReference>
<evidence type="ECO:0000256" key="3">
    <source>
        <dbReference type="ARBA" id="ARBA00022530"/>
    </source>
</evidence>
<feature type="chain" id="PRO_5004603575" evidence="17">
    <location>
        <begin position="22"/>
        <end position="1961"/>
    </location>
</feature>
<dbReference type="PROSITE" id="PS50215">
    <property type="entry name" value="ADAM_MEPRO"/>
    <property type="match status" value="1"/>
</dbReference>
<feature type="binding site" evidence="14">
    <location>
        <position position="437"/>
    </location>
    <ligand>
        <name>Ca(2+)</name>
        <dbReference type="ChEBI" id="CHEBI:29108"/>
        <label>1</label>
    </ligand>
</feature>
<evidence type="ECO:0000256" key="13">
    <source>
        <dbReference type="PIRSR" id="PIRSR613273-1"/>
    </source>
</evidence>
<evidence type="ECO:0000256" key="17">
    <source>
        <dbReference type="SAM" id="SignalP"/>
    </source>
</evidence>
<reference evidence="20" key="1">
    <citation type="journal article" date="2013" name="Genome Biol. Evol.">
        <title>Punctuated emergences of genetic and phenotypic innovations in eumetazoan, bilaterian, euteleostome, and hominidae ancestors.</title>
        <authorList>
            <person name="Wenger Y."/>
            <person name="Galliot B."/>
        </authorList>
    </citation>
    <scope>NUCLEOTIDE SEQUENCE</scope>
    <source>
        <tissue evidence="20">Whole animals</tissue>
    </source>
</reference>
<feature type="binding site" evidence="14">
    <location>
        <position position="321"/>
    </location>
    <ligand>
        <name>Ca(2+)</name>
        <dbReference type="ChEBI" id="CHEBI:29108"/>
        <label>1</label>
    </ligand>
</feature>
<dbReference type="InterPro" id="IPR041645">
    <property type="entry name" value="ADAMTS_CR_2"/>
</dbReference>
<dbReference type="Gene3D" id="3.40.1620.60">
    <property type="match status" value="1"/>
</dbReference>
<dbReference type="GO" id="GO:0008270">
    <property type="term" value="F:zinc ion binding"/>
    <property type="evidence" value="ECO:0007669"/>
    <property type="project" value="InterPro"/>
</dbReference>
<evidence type="ECO:0000256" key="1">
    <source>
        <dbReference type="ARBA" id="ARBA00004498"/>
    </source>
</evidence>
<evidence type="ECO:0000256" key="8">
    <source>
        <dbReference type="ARBA" id="ARBA00022801"/>
    </source>
</evidence>
<dbReference type="Pfam" id="PF17771">
    <property type="entry name" value="ADAMTS_CR_2"/>
    <property type="match status" value="1"/>
</dbReference>
<evidence type="ECO:0000256" key="6">
    <source>
        <dbReference type="ARBA" id="ARBA00022729"/>
    </source>
</evidence>
<name>T2M4C5_HYDVU</name>
<keyword evidence="20" id="KW-0401">Integrin</keyword>
<feature type="disulfide bond" evidence="15">
    <location>
        <begin position="594"/>
        <end position="606"/>
    </location>
</feature>
<dbReference type="SUPFAM" id="SSF55486">
    <property type="entry name" value="Metalloproteases ('zincins'), catalytic domain"/>
    <property type="match status" value="1"/>
</dbReference>
<keyword evidence="9 14" id="KW-0862">Zinc</keyword>
<feature type="disulfide bond" evidence="15">
    <location>
        <begin position="356"/>
        <end position="437"/>
    </location>
</feature>
<dbReference type="PANTHER" id="PTHR13723:SF278">
    <property type="entry name" value="ADAM METALLOPEPTIDASE WITH THROMBOSPONDIN TYPE 1 MOTIF A, ISOFORM B"/>
    <property type="match status" value="1"/>
</dbReference>
<dbReference type="SUPFAM" id="SSF82895">
    <property type="entry name" value="TSP-1 type 1 repeat"/>
    <property type="match status" value="10"/>
</dbReference>
<feature type="binding site" evidence="14">
    <location>
        <position position="328"/>
    </location>
    <ligand>
        <name>Ca(2+)</name>
        <dbReference type="ChEBI" id="CHEBI:29108"/>
        <label>1</label>
    </ligand>
</feature>
<feature type="binding site" evidence="14 16">
    <location>
        <position position="382"/>
    </location>
    <ligand>
        <name>Zn(2+)</name>
        <dbReference type="ChEBI" id="CHEBI:29105"/>
        <note>catalytic</note>
    </ligand>
</feature>
<feature type="binding site" evidence="14">
    <location>
        <position position="440"/>
    </location>
    <ligand>
        <name>Ca(2+)</name>
        <dbReference type="ChEBI" id="CHEBI:29108"/>
        <label>2</label>
    </ligand>
</feature>
<dbReference type="PRINTS" id="PR01857">
    <property type="entry name" value="ADAMTSFAMILY"/>
</dbReference>
<dbReference type="InterPro" id="IPR001590">
    <property type="entry name" value="Peptidase_M12B"/>
</dbReference>
<feature type="binding site" evidence="14">
    <location>
        <position position="321"/>
    </location>
    <ligand>
        <name>Ca(2+)</name>
        <dbReference type="ChEBI" id="CHEBI:29108"/>
        <label>2</label>
    </ligand>
</feature>
<dbReference type="Gene3D" id="3.40.390.10">
    <property type="entry name" value="Collagenase (Catalytic Domain)"/>
    <property type="match status" value="1"/>
</dbReference>
<evidence type="ECO:0000256" key="15">
    <source>
        <dbReference type="PIRSR" id="PIRSR613273-3"/>
    </source>
</evidence>
<gene>
    <name evidence="20" type="primary">ADAMTS9</name>
</gene>
<feature type="domain" description="GON" evidence="19">
    <location>
        <begin position="1759"/>
        <end position="1959"/>
    </location>
</feature>
<evidence type="ECO:0000256" key="7">
    <source>
        <dbReference type="ARBA" id="ARBA00022737"/>
    </source>
</evidence>
<dbReference type="GO" id="GO:0004222">
    <property type="term" value="F:metalloendopeptidase activity"/>
    <property type="evidence" value="ECO:0007669"/>
    <property type="project" value="InterPro"/>
</dbReference>
<feature type="active site" evidence="13 16">
    <location>
        <position position="379"/>
    </location>
</feature>
<dbReference type="GO" id="GO:0006508">
    <property type="term" value="P:proteolysis"/>
    <property type="evidence" value="ECO:0007669"/>
    <property type="project" value="UniProtKB-KW"/>
</dbReference>
<evidence type="ECO:0000256" key="5">
    <source>
        <dbReference type="ARBA" id="ARBA00022723"/>
    </source>
</evidence>
<feature type="binding site" evidence="14 16">
    <location>
        <position position="388"/>
    </location>
    <ligand>
        <name>Zn(2+)</name>
        <dbReference type="ChEBI" id="CHEBI:29105"/>
        <note>catalytic</note>
    </ligand>
</feature>
<feature type="disulfide bond" evidence="15">
    <location>
        <begin position="310"/>
        <end position="362"/>
    </location>
</feature>
<accession>T2M4C5</accession>
<comment type="caution">
    <text evidence="16">Lacks conserved residue(s) required for the propagation of feature annotation.</text>
</comment>
<evidence type="ECO:0000256" key="12">
    <source>
        <dbReference type="ARBA" id="ARBA00023180"/>
    </source>
</evidence>
<feature type="signal peptide" evidence="17">
    <location>
        <begin position="1"/>
        <end position="21"/>
    </location>
</feature>
<dbReference type="SMART" id="SM00209">
    <property type="entry name" value="TSP1"/>
    <property type="match status" value="14"/>
</dbReference>
<dbReference type="PROSITE" id="PS51046">
    <property type="entry name" value="GON"/>
    <property type="match status" value="1"/>
</dbReference>
<dbReference type="InterPro" id="IPR050439">
    <property type="entry name" value="ADAMTS_ADAMTS-like"/>
</dbReference>
<evidence type="ECO:0000256" key="10">
    <source>
        <dbReference type="ARBA" id="ARBA00023049"/>
    </source>
</evidence>
<feature type="binding site" evidence="14">
    <location>
        <position position="440"/>
    </location>
    <ligand>
        <name>Ca(2+)</name>
        <dbReference type="ChEBI" id="CHEBI:29108"/>
        <label>1</label>
    </ligand>
</feature>
<feature type="binding site" description="in inhibited form" evidence="14">
    <location>
        <position position="191"/>
    </location>
    <ligand>
        <name>Zn(2+)</name>
        <dbReference type="ChEBI" id="CHEBI:29105"/>
        <note>catalytic</note>
    </ligand>
</feature>
<evidence type="ECO:0000259" key="18">
    <source>
        <dbReference type="PROSITE" id="PS50215"/>
    </source>
</evidence>
<comment type="cofactor">
    <cofactor evidence="14">
        <name>Zn(2+)</name>
        <dbReference type="ChEBI" id="CHEBI:29105"/>
    </cofactor>
    <text evidence="14">Binds 1 zinc ion per subunit.</text>
</comment>
<dbReference type="InterPro" id="IPR000884">
    <property type="entry name" value="TSP1_rpt"/>
</dbReference>
<dbReference type="InterPro" id="IPR012314">
    <property type="entry name" value="Pept_M12B_GON-ADAMTSs"/>
</dbReference>
<dbReference type="InterPro" id="IPR036383">
    <property type="entry name" value="TSP1_rpt_sf"/>
</dbReference>
<dbReference type="MEROPS" id="M12.025"/>
<evidence type="ECO:0000256" key="16">
    <source>
        <dbReference type="PROSITE-ProRule" id="PRU00276"/>
    </source>
</evidence>
<dbReference type="Pfam" id="PF00090">
    <property type="entry name" value="TSP_1"/>
    <property type="match status" value="1"/>
</dbReference>
<keyword evidence="10" id="KW-0482">Metalloprotease</keyword>
<keyword evidence="6 17" id="KW-0732">Signal</keyword>